<dbReference type="InterPro" id="IPR036236">
    <property type="entry name" value="Znf_C2H2_sf"/>
</dbReference>
<dbReference type="Gene3D" id="3.30.160.60">
    <property type="entry name" value="Classic Zinc Finger"/>
    <property type="match status" value="3"/>
</dbReference>
<evidence type="ECO:0000313" key="15">
    <source>
        <dbReference type="Proteomes" id="UP001381693"/>
    </source>
</evidence>
<keyword evidence="8" id="KW-0804">Transcription</keyword>
<evidence type="ECO:0000256" key="7">
    <source>
        <dbReference type="ARBA" id="ARBA00023125"/>
    </source>
</evidence>
<dbReference type="GO" id="GO:0005634">
    <property type="term" value="C:nucleus"/>
    <property type="evidence" value="ECO:0007669"/>
    <property type="project" value="UniProtKB-SubCell"/>
</dbReference>
<feature type="region of interest" description="Disordered" evidence="12">
    <location>
        <begin position="60"/>
        <end position="84"/>
    </location>
</feature>
<dbReference type="SUPFAM" id="SSF57667">
    <property type="entry name" value="beta-beta-alpha zinc fingers"/>
    <property type="match status" value="2"/>
</dbReference>
<dbReference type="PANTHER" id="PTHR24388:SF54">
    <property type="entry name" value="PROTEIN ESCARGOT"/>
    <property type="match status" value="1"/>
</dbReference>
<keyword evidence="9" id="KW-0539">Nucleus</keyword>
<evidence type="ECO:0000256" key="6">
    <source>
        <dbReference type="ARBA" id="ARBA00023015"/>
    </source>
</evidence>
<dbReference type="Pfam" id="PF00096">
    <property type="entry name" value="zf-C2H2"/>
    <property type="match status" value="2"/>
</dbReference>
<evidence type="ECO:0000256" key="4">
    <source>
        <dbReference type="ARBA" id="ARBA00022771"/>
    </source>
</evidence>
<keyword evidence="2" id="KW-0479">Metal-binding</keyword>
<accession>A0AAN9ABM8</accession>
<proteinExistence type="inferred from homology"/>
<dbReference type="InterPro" id="IPR013087">
    <property type="entry name" value="Znf_C2H2_type"/>
</dbReference>
<evidence type="ECO:0000256" key="11">
    <source>
        <dbReference type="PROSITE-ProRule" id="PRU00042"/>
    </source>
</evidence>
<protein>
    <recommendedName>
        <fullName evidence="13">C2H2-type domain-containing protein</fullName>
    </recommendedName>
</protein>
<dbReference type="GO" id="GO:0000981">
    <property type="term" value="F:DNA-binding transcription factor activity, RNA polymerase II-specific"/>
    <property type="evidence" value="ECO:0007669"/>
    <property type="project" value="TreeGrafter"/>
</dbReference>
<dbReference type="SMART" id="SM00355">
    <property type="entry name" value="ZnF_C2H2"/>
    <property type="match status" value="3"/>
</dbReference>
<evidence type="ECO:0000256" key="9">
    <source>
        <dbReference type="ARBA" id="ARBA00023242"/>
    </source>
</evidence>
<keyword evidence="6" id="KW-0805">Transcription regulation</keyword>
<keyword evidence="15" id="KW-1185">Reference proteome</keyword>
<feature type="compositionally biased region" description="Polar residues" evidence="12">
    <location>
        <begin position="68"/>
        <end position="78"/>
    </location>
</feature>
<dbReference type="InterPro" id="IPR050527">
    <property type="entry name" value="Snail/Krueppel_Znf"/>
</dbReference>
<feature type="domain" description="C2H2-type" evidence="13">
    <location>
        <begin position="88"/>
        <end position="115"/>
    </location>
</feature>
<dbReference type="AlphaFoldDB" id="A0AAN9ABM8"/>
<evidence type="ECO:0000256" key="2">
    <source>
        <dbReference type="ARBA" id="ARBA00022723"/>
    </source>
</evidence>
<evidence type="ECO:0000259" key="13">
    <source>
        <dbReference type="PROSITE" id="PS50157"/>
    </source>
</evidence>
<dbReference type="PROSITE" id="PS00028">
    <property type="entry name" value="ZINC_FINGER_C2H2_1"/>
    <property type="match status" value="1"/>
</dbReference>
<dbReference type="PANTHER" id="PTHR24388">
    <property type="entry name" value="ZINC FINGER PROTEIN"/>
    <property type="match status" value="1"/>
</dbReference>
<evidence type="ECO:0000256" key="1">
    <source>
        <dbReference type="ARBA" id="ARBA00004123"/>
    </source>
</evidence>
<name>A0AAN9ABM8_HALRR</name>
<comment type="similarity">
    <text evidence="10">Belongs to the snail C2H2-type zinc-finger protein family.</text>
</comment>
<keyword evidence="3" id="KW-0677">Repeat</keyword>
<comment type="caution">
    <text evidence="14">The sequence shown here is derived from an EMBL/GenBank/DDBJ whole genome shotgun (WGS) entry which is preliminary data.</text>
</comment>
<evidence type="ECO:0000313" key="14">
    <source>
        <dbReference type="EMBL" id="KAK7079480.1"/>
    </source>
</evidence>
<gene>
    <name evidence="14" type="ORF">SK128_023464</name>
</gene>
<dbReference type="PROSITE" id="PS50157">
    <property type="entry name" value="ZINC_FINGER_C2H2_2"/>
    <property type="match status" value="2"/>
</dbReference>
<feature type="domain" description="C2H2-type" evidence="13">
    <location>
        <begin position="116"/>
        <end position="143"/>
    </location>
</feature>
<dbReference type="Proteomes" id="UP001381693">
    <property type="component" value="Unassembled WGS sequence"/>
</dbReference>
<sequence length="172" mass="19416">MARLKKVKCSCYSLSCLVEQLQILKEGLWTLCLDCLYEYKKVGEYSRIWKKTGWRPTTTDLGSRKNIVDTSSADTGNHSGPPGPSKAFQCPYCSYSTNKNTNILSHMCVHTGEKPYACPHCPRRFIQKGNLQSHVYTHTGEKPHACPHCPYRAAQRSNLKSHILAHHVKGHS</sequence>
<keyword evidence="5" id="KW-0862">Zinc</keyword>
<evidence type="ECO:0000256" key="8">
    <source>
        <dbReference type="ARBA" id="ARBA00023163"/>
    </source>
</evidence>
<dbReference type="FunFam" id="3.30.160.60:FF:001485">
    <property type="entry name" value="Krueppel-related zinc finger protein"/>
    <property type="match status" value="1"/>
</dbReference>
<dbReference type="FunFam" id="3.30.160.60:FF:000130">
    <property type="entry name" value="Spalt-like transcription factor 4"/>
    <property type="match status" value="1"/>
</dbReference>
<dbReference type="GO" id="GO:0000978">
    <property type="term" value="F:RNA polymerase II cis-regulatory region sequence-specific DNA binding"/>
    <property type="evidence" value="ECO:0007669"/>
    <property type="project" value="TreeGrafter"/>
</dbReference>
<evidence type="ECO:0000256" key="5">
    <source>
        <dbReference type="ARBA" id="ARBA00022833"/>
    </source>
</evidence>
<evidence type="ECO:0000256" key="10">
    <source>
        <dbReference type="ARBA" id="ARBA00037948"/>
    </source>
</evidence>
<evidence type="ECO:0000256" key="12">
    <source>
        <dbReference type="SAM" id="MobiDB-lite"/>
    </source>
</evidence>
<dbReference type="GO" id="GO:0008270">
    <property type="term" value="F:zinc ion binding"/>
    <property type="evidence" value="ECO:0007669"/>
    <property type="project" value="UniProtKB-KW"/>
</dbReference>
<reference evidence="14 15" key="1">
    <citation type="submission" date="2023-11" db="EMBL/GenBank/DDBJ databases">
        <title>Halocaridina rubra genome assembly.</title>
        <authorList>
            <person name="Smith C."/>
        </authorList>
    </citation>
    <scope>NUCLEOTIDE SEQUENCE [LARGE SCALE GENOMIC DNA]</scope>
    <source>
        <strain evidence="14">EP-1</strain>
        <tissue evidence="14">Whole</tissue>
    </source>
</reference>
<organism evidence="14 15">
    <name type="scientific">Halocaridina rubra</name>
    <name type="common">Hawaiian red shrimp</name>
    <dbReference type="NCBI Taxonomy" id="373956"/>
    <lineage>
        <taxon>Eukaryota</taxon>
        <taxon>Metazoa</taxon>
        <taxon>Ecdysozoa</taxon>
        <taxon>Arthropoda</taxon>
        <taxon>Crustacea</taxon>
        <taxon>Multicrustacea</taxon>
        <taxon>Malacostraca</taxon>
        <taxon>Eumalacostraca</taxon>
        <taxon>Eucarida</taxon>
        <taxon>Decapoda</taxon>
        <taxon>Pleocyemata</taxon>
        <taxon>Caridea</taxon>
        <taxon>Atyoidea</taxon>
        <taxon>Atyidae</taxon>
        <taxon>Halocaridina</taxon>
    </lineage>
</organism>
<comment type="subcellular location">
    <subcellularLocation>
        <location evidence="1">Nucleus</location>
    </subcellularLocation>
</comment>
<keyword evidence="7" id="KW-0238">DNA-binding</keyword>
<keyword evidence="4 11" id="KW-0863">Zinc-finger</keyword>
<dbReference type="EMBL" id="JAXCGZ010006894">
    <property type="protein sequence ID" value="KAK7079480.1"/>
    <property type="molecule type" value="Genomic_DNA"/>
</dbReference>
<evidence type="ECO:0000256" key="3">
    <source>
        <dbReference type="ARBA" id="ARBA00022737"/>
    </source>
</evidence>